<feature type="domain" description="Alpha/beta hydrolase fold-3" evidence="1">
    <location>
        <begin position="58"/>
        <end position="264"/>
    </location>
</feature>
<evidence type="ECO:0000313" key="3">
    <source>
        <dbReference type="Proteomes" id="UP000754226"/>
    </source>
</evidence>
<name>A0A943EHJ6_9FIRM</name>
<dbReference type="GO" id="GO:0005829">
    <property type="term" value="C:cytosol"/>
    <property type="evidence" value="ECO:0007669"/>
    <property type="project" value="TreeGrafter"/>
</dbReference>
<dbReference type="InterPro" id="IPR013094">
    <property type="entry name" value="AB_hydrolase_3"/>
</dbReference>
<dbReference type="GO" id="GO:0004806">
    <property type="term" value="F:triacylglycerol lipase activity"/>
    <property type="evidence" value="ECO:0007669"/>
    <property type="project" value="TreeGrafter"/>
</dbReference>
<accession>A0A943EHJ6</accession>
<proteinExistence type="predicted"/>
<dbReference type="PANTHER" id="PTHR23025">
    <property type="entry name" value="TRIACYLGLYCEROL LIPASE"/>
    <property type="match status" value="1"/>
</dbReference>
<dbReference type="InterPro" id="IPR029058">
    <property type="entry name" value="AB_hydrolase_fold"/>
</dbReference>
<dbReference type="EMBL" id="JAGZCZ010000006">
    <property type="protein sequence ID" value="MBS5519958.1"/>
    <property type="molecule type" value="Genomic_DNA"/>
</dbReference>
<dbReference type="SUPFAM" id="SSF53474">
    <property type="entry name" value="alpha/beta-Hydrolases"/>
    <property type="match status" value="1"/>
</dbReference>
<dbReference type="Gene3D" id="3.40.50.1820">
    <property type="entry name" value="alpha/beta hydrolase"/>
    <property type="match status" value="1"/>
</dbReference>
<comment type="caution">
    <text evidence="2">The sequence shown here is derived from an EMBL/GenBank/DDBJ whole genome shotgun (WGS) entry which is preliminary data.</text>
</comment>
<dbReference type="AlphaFoldDB" id="A0A943EHJ6"/>
<sequence>MDELEKVRNQAIGKEADPAYLEKFPIKGREDLMIPTRSGDALVHLYRPQALTSPLPAVINFHGGGFVKGYRGRDIEFSQMMASRENCLVFDVDYKVAPENPYPCALEEGEDVVTYLLAHMAEYGSDRNHTALMGESSGGNLVIGISLKLKEMKAPQPSCVICCYPPCDLVTDPAVKAGTKEADPMSERGRLYNSWYLPNGRNHEIYASPLLASQDDLAQLPPFTVIAAEKDILCREALEFAQHLIEAGVTVTVKKVLGAKHAFLVSRTAGYEEAEQVVFQTFRSFLG</sequence>
<evidence type="ECO:0000259" key="1">
    <source>
        <dbReference type="Pfam" id="PF07859"/>
    </source>
</evidence>
<dbReference type="GO" id="GO:0019433">
    <property type="term" value="P:triglyceride catabolic process"/>
    <property type="evidence" value="ECO:0007669"/>
    <property type="project" value="TreeGrafter"/>
</dbReference>
<protein>
    <submittedName>
        <fullName evidence="2">Alpha/beta hydrolase</fullName>
    </submittedName>
</protein>
<dbReference type="Proteomes" id="UP000754226">
    <property type="component" value="Unassembled WGS sequence"/>
</dbReference>
<evidence type="ECO:0000313" key="2">
    <source>
        <dbReference type="EMBL" id="MBS5519958.1"/>
    </source>
</evidence>
<dbReference type="GO" id="GO:0004771">
    <property type="term" value="F:sterol ester esterase activity"/>
    <property type="evidence" value="ECO:0007669"/>
    <property type="project" value="TreeGrafter"/>
</dbReference>
<organism evidence="2 3">
    <name type="scientific">Acidaminococcus intestini</name>
    <dbReference type="NCBI Taxonomy" id="187327"/>
    <lineage>
        <taxon>Bacteria</taxon>
        <taxon>Bacillati</taxon>
        <taxon>Bacillota</taxon>
        <taxon>Negativicutes</taxon>
        <taxon>Acidaminococcales</taxon>
        <taxon>Acidaminococcaceae</taxon>
        <taxon>Acidaminococcus</taxon>
    </lineage>
</organism>
<dbReference type="Pfam" id="PF07859">
    <property type="entry name" value="Abhydrolase_3"/>
    <property type="match status" value="1"/>
</dbReference>
<reference evidence="2" key="1">
    <citation type="submission" date="2021-02" db="EMBL/GenBank/DDBJ databases">
        <title>Infant gut strain persistence is associated with maternal origin, phylogeny, and functional potential including surface adhesion and iron acquisition.</title>
        <authorList>
            <person name="Lou Y.C."/>
        </authorList>
    </citation>
    <scope>NUCLEOTIDE SEQUENCE</scope>
    <source>
        <strain evidence="2">L3_106_000M1_dasL3_106_000M1_concoct_15</strain>
    </source>
</reference>
<dbReference type="PANTHER" id="PTHR23025:SF4">
    <property type="entry name" value="ALPHA_BETA HYDROLASE FOLD-3 DOMAIN-CONTAINING PROTEIN"/>
    <property type="match status" value="1"/>
</dbReference>
<keyword evidence="2" id="KW-0378">Hydrolase</keyword>
<gene>
    <name evidence="2" type="ORF">KHX13_06475</name>
</gene>